<organism evidence="1 2">
    <name type="scientific">Phytophthora fragariae</name>
    <dbReference type="NCBI Taxonomy" id="53985"/>
    <lineage>
        <taxon>Eukaryota</taxon>
        <taxon>Sar</taxon>
        <taxon>Stramenopiles</taxon>
        <taxon>Oomycota</taxon>
        <taxon>Peronosporomycetes</taxon>
        <taxon>Peronosporales</taxon>
        <taxon>Peronosporaceae</taxon>
        <taxon>Phytophthora</taxon>
    </lineage>
</organism>
<evidence type="ECO:0000313" key="2">
    <source>
        <dbReference type="Proteomes" id="UP000488956"/>
    </source>
</evidence>
<reference evidence="1 2" key="1">
    <citation type="submission" date="2018-09" db="EMBL/GenBank/DDBJ databases">
        <title>Genomic investigation of the strawberry pathogen Phytophthora fragariae indicates pathogenicity is determined by transcriptional variation in three key races.</title>
        <authorList>
            <person name="Adams T.M."/>
            <person name="Armitage A.D."/>
            <person name="Sobczyk M.K."/>
            <person name="Bates H.J."/>
            <person name="Dunwell J.M."/>
            <person name="Nellist C.F."/>
            <person name="Harrison R.J."/>
        </authorList>
    </citation>
    <scope>NUCLEOTIDE SEQUENCE [LARGE SCALE GENOMIC DNA]</scope>
    <source>
        <strain evidence="1 2">ONT-3</strain>
    </source>
</reference>
<dbReference type="AlphaFoldDB" id="A0A6G0JNI3"/>
<evidence type="ECO:0000313" key="1">
    <source>
        <dbReference type="EMBL" id="KAE9062068.1"/>
    </source>
</evidence>
<dbReference type="Proteomes" id="UP000488956">
    <property type="component" value="Unassembled WGS sequence"/>
</dbReference>
<accession>A0A6G0JNI3</accession>
<protein>
    <submittedName>
        <fullName evidence="1">Uncharacterized protein</fullName>
    </submittedName>
</protein>
<dbReference type="EMBL" id="QXFX01005000">
    <property type="protein sequence ID" value="KAE9062068.1"/>
    <property type="molecule type" value="Genomic_DNA"/>
</dbReference>
<sequence>MFITGTTTLPLCTVDNVGATIRCGSTRRAGMNIPTVPSGAATLSSTLRQAHDWTRAALASRTFTARPGLSLLSEHWNGTIFFVSSSYHFISHETKSILTPFFIIQDSPSKNSSVAPSTINASTSMVCSYWVRNLNRHTPARARLRP</sequence>
<comment type="caution">
    <text evidence="1">The sequence shown here is derived from an EMBL/GenBank/DDBJ whole genome shotgun (WGS) entry which is preliminary data.</text>
</comment>
<gene>
    <name evidence="1" type="ORF">PF010_g29562</name>
</gene>
<name>A0A6G0JNI3_9STRA</name>
<proteinExistence type="predicted"/>